<proteinExistence type="predicted"/>
<dbReference type="RefSeq" id="WP_008149119.1">
    <property type="nucleotide sequence ID" value="NZ_CP102285.1"/>
</dbReference>
<reference evidence="1 2" key="1">
    <citation type="submission" date="2008-10" db="EMBL/GenBank/DDBJ databases">
        <title>Draft genome sequence of Parabacteroides johnsonii (DSM 18315).</title>
        <authorList>
            <person name="Sudarsanam P."/>
            <person name="Ley R."/>
            <person name="Guruge J."/>
            <person name="Turnbaugh P.J."/>
            <person name="Mahowald M."/>
            <person name="Liep D."/>
            <person name="Gordon J."/>
        </authorList>
    </citation>
    <scope>NUCLEOTIDE SEQUENCE [LARGE SCALE GENOMIC DNA]</scope>
    <source>
        <strain evidence="1 2">DSM 18315</strain>
    </source>
</reference>
<dbReference type="STRING" id="537006.PRABACTJOHN_02018"/>
<dbReference type="GeneID" id="93408133"/>
<reference evidence="1 2" key="2">
    <citation type="submission" date="2008-10" db="EMBL/GenBank/DDBJ databases">
        <authorList>
            <person name="Fulton L."/>
            <person name="Clifton S."/>
            <person name="Fulton B."/>
            <person name="Xu J."/>
            <person name="Minx P."/>
            <person name="Pepin K.H."/>
            <person name="Johnson M."/>
            <person name="Bhonagiri V."/>
            <person name="Nash W.E."/>
            <person name="Mardis E.R."/>
            <person name="Wilson R.K."/>
        </authorList>
    </citation>
    <scope>NUCLEOTIDE SEQUENCE [LARGE SCALE GENOMIC DNA]</scope>
    <source>
        <strain evidence="1 2">DSM 18315</strain>
    </source>
</reference>
<dbReference type="EMBL" id="ABYH01000228">
    <property type="protein sequence ID" value="EEC96568.1"/>
    <property type="molecule type" value="Genomic_DNA"/>
</dbReference>
<accession>B7BAG1</accession>
<comment type="caution">
    <text evidence="1">The sequence shown here is derived from an EMBL/GenBank/DDBJ whole genome shotgun (WGS) entry which is preliminary data.</text>
</comment>
<dbReference type="HOGENOM" id="CLU_2918495_0_0_10"/>
<dbReference type="AlphaFoldDB" id="B7BAG1"/>
<sequence>MTAMEFQQWKQNFIRDYLDEIDDMEVLEKIKKYAKRIYPRKRTLALVSLLAGRDDCEGQGS</sequence>
<name>B7BAG1_9BACT</name>
<evidence type="ECO:0000313" key="1">
    <source>
        <dbReference type="EMBL" id="EEC96568.1"/>
    </source>
</evidence>
<protein>
    <submittedName>
        <fullName evidence="1">Uncharacterized protein</fullName>
    </submittedName>
</protein>
<dbReference type="Proteomes" id="UP000005510">
    <property type="component" value="Unassembled WGS sequence"/>
</dbReference>
<gene>
    <name evidence="1" type="ORF">PRABACTJOHN_02018</name>
</gene>
<evidence type="ECO:0000313" key="2">
    <source>
        <dbReference type="Proteomes" id="UP000005510"/>
    </source>
</evidence>
<organism evidence="1 2">
    <name type="scientific">Parabacteroides johnsonii DSM 18315</name>
    <dbReference type="NCBI Taxonomy" id="537006"/>
    <lineage>
        <taxon>Bacteria</taxon>
        <taxon>Pseudomonadati</taxon>
        <taxon>Bacteroidota</taxon>
        <taxon>Bacteroidia</taxon>
        <taxon>Bacteroidales</taxon>
        <taxon>Tannerellaceae</taxon>
        <taxon>Parabacteroides</taxon>
    </lineage>
</organism>